<feature type="compositionally biased region" description="Low complexity" evidence="1">
    <location>
        <begin position="385"/>
        <end position="396"/>
    </location>
</feature>
<name>A0A0B2W2N5_TOXCA</name>
<dbReference type="Pfam" id="PF26084">
    <property type="entry name" value="PWI_Topors"/>
    <property type="match status" value="1"/>
</dbReference>
<accession>A0A0B2W2N5</accession>
<feature type="compositionally biased region" description="Basic and acidic residues" evidence="1">
    <location>
        <begin position="372"/>
        <end position="381"/>
    </location>
</feature>
<feature type="region of interest" description="Disordered" evidence="1">
    <location>
        <begin position="276"/>
        <end position="298"/>
    </location>
</feature>
<comment type="caution">
    <text evidence="3">The sequence shown here is derived from an EMBL/GenBank/DDBJ whole genome shotgun (WGS) entry which is preliminary data.</text>
</comment>
<protein>
    <recommendedName>
        <fullName evidence="2">Topors PWI-like domain-containing protein</fullName>
    </recommendedName>
</protein>
<proteinExistence type="predicted"/>
<feature type="region of interest" description="Disordered" evidence="1">
    <location>
        <begin position="339"/>
        <end position="406"/>
    </location>
</feature>
<feature type="compositionally biased region" description="Polar residues" evidence="1">
    <location>
        <begin position="280"/>
        <end position="297"/>
    </location>
</feature>
<feature type="region of interest" description="Disordered" evidence="1">
    <location>
        <begin position="461"/>
        <end position="556"/>
    </location>
</feature>
<dbReference type="Proteomes" id="UP000031036">
    <property type="component" value="Unassembled WGS sequence"/>
</dbReference>
<sequence length="608" mass="66804">MCLHQINSPFFTTILCRESRVRRDYVDHFAQLLFEFAVSGQELEVFDENSEYISESESRRRRAVASGRYGGRRDSLDDLQIHHQVIDIGRPGCGAWRGAGTEWNIFIIEMVEYAIAVSERQDPERTLGEHLAMFRRVFRTFRSGAEPQSPLQTPVITEVTDEQTGDGQDGGDSESGNEEIYMHRECRLPRANSVPRDGLIELDGNEPEIASEADTSVLWEGIFAGPSTSSQSIAASSTHPVQLPTSTEPSNASGKARMGSSVSASNLVLIANIPAGSGNGSVTRAQETGAQSRSTVTIEDDDIVPIDGSSEMGNEDDEVTIVVPPRTSVPIITLDDDVEEVSEQRSPLSSSSASAASGPGEVSRASSAEGDDQIRKARRNVEQGYHSSSHPSYLSSRLHRSESNQGQGSISSIAELNALLDNVFQRADVNALAASANDELLKEAEARLQQGSELIERVKHAMHRNPETSERDVNREGNSSSRNKGTSRDETESCMDADQMTSKDRENVPSGHGCPSKKGHSYSSRRKGSSKNRQSRRRSSENDEDSVMALPEGNLGQKRLNNRAVEICNEKRRRRLMEEEHNTDDLSDQGSERLGNLHYIGNNGERDN</sequence>
<reference evidence="3 4" key="1">
    <citation type="submission" date="2014-11" db="EMBL/GenBank/DDBJ databases">
        <title>Genetic blueprint of the zoonotic pathogen Toxocara canis.</title>
        <authorList>
            <person name="Zhu X.-Q."/>
            <person name="Korhonen P.K."/>
            <person name="Cai H."/>
            <person name="Young N.D."/>
            <person name="Nejsum P."/>
            <person name="von Samson-Himmelstjerna G."/>
            <person name="Boag P.R."/>
            <person name="Tan P."/>
            <person name="Li Q."/>
            <person name="Min J."/>
            <person name="Yang Y."/>
            <person name="Wang X."/>
            <person name="Fang X."/>
            <person name="Hall R.S."/>
            <person name="Hofmann A."/>
            <person name="Sternberg P.W."/>
            <person name="Jex A.R."/>
            <person name="Gasser R.B."/>
        </authorList>
    </citation>
    <scope>NUCLEOTIDE SEQUENCE [LARGE SCALE GENOMIC DNA]</scope>
    <source>
        <strain evidence="3">PN_DK_2014</strain>
    </source>
</reference>
<evidence type="ECO:0000259" key="2">
    <source>
        <dbReference type="Pfam" id="PF26084"/>
    </source>
</evidence>
<feature type="compositionally biased region" description="Acidic residues" evidence="1">
    <location>
        <begin position="159"/>
        <end position="177"/>
    </location>
</feature>
<dbReference type="EMBL" id="JPKZ01000330">
    <property type="protein sequence ID" value="KHN87852.1"/>
    <property type="molecule type" value="Genomic_DNA"/>
</dbReference>
<evidence type="ECO:0000313" key="4">
    <source>
        <dbReference type="Proteomes" id="UP000031036"/>
    </source>
</evidence>
<feature type="compositionally biased region" description="Low complexity" evidence="1">
    <location>
        <begin position="228"/>
        <end position="238"/>
    </location>
</feature>
<feature type="compositionally biased region" description="Basic residues" evidence="1">
    <location>
        <begin position="515"/>
        <end position="537"/>
    </location>
</feature>
<dbReference type="AlphaFoldDB" id="A0A0B2W2N5"/>
<feature type="compositionally biased region" description="Polar residues" evidence="1">
    <location>
        <begin position="239"/>
        <end position="253"/>
    </location>
</feature>
<keyword evidence="4" id="KW-1185">Reference proteome</keyword>
<feature type="compositionally biased region" description="Basic and acidic residues" evidence="1">
    <location>
        <begin position="461"/>
        <end position="475"/>
    </location>
</feature>
<gene>
    <name evidence="3" type="ORF">Tcan_04054</name>
</gene>
<feature type="region of interest" description="Disordered" evidence="1">
    <location>
        <begin position="145"/>
        <end position="177"/>
    </location>
</feature>
<organism evidence="3 4">
    <name type="scientific">Toxocara canis</name>
    <name type="common">Canine roundworm</name>
    <dbReference type="NCBI Taxonomy" id="6265"/>
    <lineage>
        <taxon>Eukaryota</taxon>
        <taxon>Metazoa</taxon>
        <taxon>Ecdysozoa</taxon>
        <taxon>Nematoda</taxon>
        <taxon>Chromadorea</taxon>
        <taxon>Rhabditida</taxon>
        <taxon>Spirurina</taxon>
        <taxon>Ascaridomorpha</taxon>
        <taxon>Ascaridoidea</taxon>
        <taxon>Toxocaridae</taxon>
        <taxon>Toxocara</taxon>
    </lineage>
</organism>
<feature type="domain" description="Topors PWI-like" evidence="2">
    <location>
        <begin position="1"/>
        <end position="39"/>
    </location>
</feature>
<evidence type="ECO:0000256" key="1">
    <source>
        <dbReference type="SAM" id="MobiDB-lite"/>
    </source>
</evidence>
<dbReference type="InterPro" id="IPR058745">
    <property type="entry name" value="PWI_Topors"/>
</dbReference>
<feature type="region of interest" description="Disordered" evidence="1">
    <location>
        <begin position="571"/>
        <end position="608"/>
    </location>
</feature>
<evidence type="ECO:0000313" key="3">
    <source>
        <dbReference type="EMBL" id="KHN87852.1"/>
    </source>
</evidence>
<dbReference type="STRING" id="6265.A0A0B2W2N5"/>
<feature type="region of interest" description="Disordered" evidence="1">
    <location>
        <begin position="228"/>
        <end position="258"/>
    </location>
</feature>